<dbReference type="GO" id="GO:0015833">
    <property type="term" value="P:peptide transport"/>
    <property type="evidence" value="ECO:0007669"/>
    <property type="project" value="UniProtKB-KW"/>
</dbReference>
<feature type="domain" description="ABC transmembrane type-1" evidence="8">
    <location>
        <begin position="207"/>
        <end position="478"/>
    </location>
</feature>
<evidence type="ECO:0000256" key="1">
    <source>
        <dbReference type="ARBA" id="ARBA00004651"/>
    </source>
</evidence>
<organism evidence="9 10">
    <name type="scientific">Sulfitobacter noctilucicola</name>
    <dbReference type="NCBI Taxonomy" id="1342301"/>
    <lineage>
        <taxon>Bacteria</taxon>
        <taxon>Pseudomonadati</taxon>
        <taxon>Pseudomonadota</taxon>
        <taxon>Alphaproteobacteria</taxon>
        <taxon>Rhodobacterales</taxon>
        <taxon>Roseobacteraceae</taxon>
        <taxon>Sulfitobacter</taxon>
    </lineage>
</organism>
<dbReference type="GO" id="GO:0005886">
    <property type="term" value="C:plasma membrane"/>
    <property type="evidence" value="ECO:0007669"/>
    <property type="project" value="UniProtKB-SubCell"/>
</dbReference>
<feature type="transmembrane region" description="Helical" evidence="7">
    <location>
        <begin position="130"/>
        <end position="153"/>
    </location>
</feature>
<sequence length="488" mass="52540">MEPLTWTGSLSGLNIIFLVVLGLLALSIVLSLLASLVPVSGSRAVSSDGTLAADQGATGFISMITGYLFYALIALVLVYLVGGILMGTGAGIFGGMARQFLPVWISLIVIFAASITYKRKLGLYGKLFDSTVGMIGFAIVLFWVLTGVFGGVFDMLVTHDSLSQVSGMKNKLPGTPLRGADEGDYQWFLLGGDNLARDVFSRLIKGSWVVVQIAPLATLFAFMVGITLGLPAGYYGGRLDTVLSFLANLILAFPVILLFYLLVTPEIVLTGIPNYMALFLFVFPLIFVAILLNSRFYTQPSLRTPLLIVVLGILGWLYLSLVSTNGAIVETDTYRLPGLPAFLDGFDIDAGVLVVFVSVVFVNSPTVFRIVRGLALDIKTRDYVAAAQTRGEGPWYIMLWEILPNARGPLIVDFCLRIGYTTILLGTLGFFGLGLESESPDWGSTINAGRRLLSLYPHAAIAPALALLSLVLGLNLLADGLREESLRD</sequence>
<dbReference type="PANTHER" id="PTHR43386:SF25">
    <property type="entry name" value="PEPTIDE ABC TRANSPORTER PERMEASE PROTEIN"/>
    <property type="match status" value="1"/>
</dbReference>
<dbReference type="Pfam" id="PF00528">
    <property type="entry name" value="BPD_transp_1"/>
    <property type="match status" value="1"/>
</dbReference>
<dbReference type="PANTHER" id="PTHR43386">
    <property type="entry name" value="OLIGOPEPTIDE TRANSPORT SYSTEM PERMEASE PROTEIN APPC"/>
    <property type="match status" value="1"/>
</dbReference>
<evidence type="ECO:0000259" key="8">
    <source>
        <dbReference type="PROSITE" id="PS50928"/>
    </source>
</evidence>
<evidence type="ECO:0000256" key="5">
    <source>
        <dbReference type="ARBA" id="ARBA00022989"/>
    </source>
</evidence>
<name>A0A7W6M750_9RHOB</name>
<dbReference type="InterPro" id="IPR035906">
    <property type="entry name" value="MetI-like_sf"/>
</dbReference>
<keyword evidence="5 7" id="KW-1133">Transmembrane helix</keyword>
<comment type="similarity">
    <text evidence="7">Belongs to the binding-protein-dependent transport system permease family.</text>
</comment>
<evidence type="ECO:0000256" key="2">
    <source>
        <dbReference type="ARBA" id="ARBA00022448"/>
    </source>
</evidence>
<dbReference type="Proteomes" id="UP000565745">
    <property type="component" value="Unassembled WGS sequence"/>
</dbReference>
<dbReference type="RefSeq" id="WP_025057516.1">
    <property type="nucleotide sequence ID" value="NZ_JACIFU010000002.1"/>
</dbReference>
<dbReference type="GO" id="GO:0015031">
    <property type="term" value="P:protein transport"/>
    <property type="evidence" value="ECO:0007669"/>
    <property type="project" value="UniProtKB-KW"/>
</dbReference>
<dbReference type="PROSITE" id="PS50928">
    <property type="entry name" value="ABC_TM1"/>
    <property type="match status" value="1"/>
</dbReference>
<feature type="transmembrane region" description="Helical" evidence="7">
    <location>
        <begin position="99"/>
        <end position="118"/>
    </location>
</feature>
<dbReference type="Gene3D" id="1.10.3720.10">
    <property type="entry name" value="MetI-like"/>
    <property type="match status" value="1"/>
</dbReference>
<dbReference type="CDD" id="cd06261">
    <property type="entry name" value="TM_PBP2"/>
    <property type="match status" value="1"/>
</dbReference>
<comment type="subcellular location">
    <subcellularLocation>
        <location evidence="1 7">Cell membrane</location>
        <topology evidence="1 7">Multi-pass membrane protein</topology>
    </subcellularLocation>
</comment>
<feature type="transmembrane region" description="Helical" evidence="7">
    <location>
        <begin position="275"/>
        <end position="294"/>
    </location>
</feature>
<gene>
    <name evidence="9" type="ORF">GGR93_001432</name>
</gene>
<feature type="transmembrane region" description="Helical" evidence="7">
    <location>
        <begin position="455"/>
        <end position="478"/>
    </location>
</feature>
<keyword evidence="3" id="KW-1003">Cell membrane</keyword>
<proteinExistence type="inferred from homology"/>
<evidence type="ECO:0000313" key="9">
    <source>
        <dbReference type="EMBL" id="MBB4173659.1"/>
    </source>
</evidence>
<feature type="transmembrane region" description="Helical" evidence="7">
    <location>
        <begin position="208"/>
        <end position="230"/>
    </location>
</feature>
<comment type="caution">
    <text evidence="9">The sequence shown here is derived from an EMBL/GenBank/DDBJ whole genome shotgun (WGS) entry which is preliminary data.</text>
</comment>
<evidence type="ECO:0000256" key="6">
    <source>
        <dbReference type="ARBA" id="ARBA00023136"/>
    </source>
</evidence>
<evidence type="ECO:0000256" key="4">
    <source>
        <dbReference type="ARBA" id="ARBA00022692"/>
    </source>
</evidence>
<dbReference type="SUPFAM" id="SSF161098">
    <property type="entry name" value="MetI-like"/>
    <property type="match status" value="1"/>
</dbReference>
<dbReference type="InterPro" id="IPR050366">
    <property type="entry name" value="BP-dependent_transpt_permease"/>
</dbReference>
<dbReference type="GO" id="GO:0055085">
    <property type="term" value="P:transmembrane transport"/>
    <property type="evidence" value="ECO:0007669"/>
    <property type="project" value="InterPro"/>
</dbReference>
<feature type="transmembrane region" description="Helical" evidence="7">
    <location>
        <begin position="242"/>
        <end position="263"/>
    </location>
</feature>
<dbReference type="AlphaFoldDB" id="A0A7W6M750"/>
<keyword evidence="2 7" id="KW-0813">Transport</keyword>
<accession>A0A7W6M750</accession>
<keyword evidence="4 7" id="KW-0812">Transmembrane</keyword>
<evidence type="ECO:0000256" key="7">
    <source>
        <dbReference type="RuleBase" id="RU363032"/>
    </source>
</evidence>
<keyword evidence="10" id="KW-1185">Reference proteome</keyword>
<keyword evidence="6 7" id="KW-0472">Membrane</keyword>
<reference evidence="9 10" key="1">
    <citation type="submission" date="2020-08" db="EMBL/GenBank/DDBJ databases">
        <title>Genomic Encyclopedia of Type Strains, Phase IV (KMG-IV): sequencing the most valuable type-strain genomes for metagenomic binning, comparative biology and taxonomic classification.</title>
        <authorList>
            <person name="Goeker M."/>
        </authorList>
    </citation>
    <scope>NUCLEOTIDE SEQUENCE [LARGE SCALE GENOMIC DNA]</scope>
    <source>
        <strain evidence="9 10">DSM 101015</strain>
    </source>
</reference>
<feature type="transmembrane region" description="Helical" evidence="7">
    <location>
        <begin position="67"/>
        <end position="93"/>
    </location>
</feature>
<protein>
    <submittedName>
        <fullName evidence="9">Peptide/nickel transport system permease protein</fullName>
    </submittedName>
</protein>
<evidence type="ECO:0000313" key="10">
    <source>
        <dbReference type="Proteomes" id="UP000565745"/>
    </source>
</evidence>
<feature type="transmembrane region" description="Helical" evidence="7">
    <location>
        <begin position="306"/>
        <end position="328"/>
    </location>
</feature>
<dbReference type="EMBL" id="JACIFU010000002">
    <property type="protein sequence ID" value="MBB4173659.1"/>
    <property type="molecule type" value="Genomic_DNA"/>
</dbReference>
<feature type="transmembrane region" description="Helical" evidence="7">
    <location>
        <begin position="414"/>
        <end position="435"/>
    </location>
</feature>
<feature type="transmembrane region" description="Helical" evidence="7">
    <location>
        <begin position="348"/>
        <end position="371"/>
    </location>
</feature>
<evidence type="ECO:0000256" key="3">
    <source>
        <dbReference type="ARBA" id="ARBA00022475"/>
    </source>
</evidence>
<dbReference type="InterPro" id="IPR000515">
    <property type="entry name" value="MetI-like"/>
</dbReference>
<feature type="transmembrane region" description="Helical" evidence="7">
    <location>
        <begin position="12"/>
        <end position="37"/>
    </location>
</feature>